<feature type="compositionally biased region" description="Basic and acidic residues" evidence="1">
    <location>
        <begin position="547"/>
        <end position="564"/>
    </location>
</feature>
<feature type="compositionally biased region" description="Basic residues" evidence="1">
    <location>
        <begin position="421"/>
        <end position="432"/>
    </location>
</feature>
<reference evidence="3 4" key="1">
    <citation type="journal article" date="2018" name="Gigascience">
        <title>Genomes of trombidid mites reveal novel predicted allergens and laterally-transferred genes associated with secondary metabolism.</title>
        <authorList>
            <person name="Dong X."/>
            <person name="Chaisiri K."/>
            <person name="Xia D."/>
            <person name="Armstrong S.D."/>
            <person name="Fang Y."/>
            <person name="Donnelly M.J."/>
            <person name="Kadowaki T."/>
            <person name="McGarry J.W."/>
            <person name="Darby A.C."/>
            <person name="Makepeace B.L."/>
        </authorList>
    </citation>
    <scope>NUCLEOTIDE SEQUENCE [LARGE SCALE GENOMIC DNA]</scope>
    <source>
        <strain evidence="3">UoL-UT</strain>
    </source>
</reference>
<dbReference type="CDD" id="cd20390">
    <property type="entry name" value="Tudor_ARID4_rpt2"/>
    <property type="match status" value="1"/>
</dbReference>
<comment type="caution">
    <text evidence="3">The sequence shown here is derived from an EMBL/GenBank/DDBJ whole genome shotgun (WGS) entry which is preliminary data.</text>
</comment>
<feature type="region of interest" description="Disordered" evidence="1">
    <location>
        <begin position="579"/>
        <end position="609"/>
    </location>
</feature>
<dbReference type="OrthoDB" id="10068428at2759"/>
<dbReference type="VEuPathDB" id="VectorBase:LDEU001180"/>
<evidence type="ECO:0000259" key="2">
    <source>
        <dbReference type="Pfam" id="PF11717"/>
    </source>
</evidence>
<dbReference type="CDD" id="cd20389">
    <property type="entry name" value="Tudor_ARID4_rpt1"/>
    <property type="match status" value="1"/>
</dbReference>
<feature type="compositionally biased region" description="Basic residues" evidence="1">
    <location>
        <begin position="142"/>
        <end position="158"/>
    </location>
</feature>
<gene>
    <name evidence="3" type="ORF">B4U80_08055</name>
</gene>
<dbReference type="STRING" id="299467.A0A443STP0"/>
<feature type="compositionally biased region" description="Polar residues" evidence="1">
    <location>
        <begin position="272"/>
        <end position="289"/>
    </location>
</feature>
<dbReference type="Gene3D" id="2.30.30.140">
    <property type="match status" value="2"/>
</dbReference>
<evidence type="ECO:0000313" key="4">
    <source>
        <dbReference type="Proteomes" id="UP000288716"/>
    </source>
</evidence>
<feature type="compositionally biased region" description="Basic and acidic residues" evidence="1">
    <location>
        <begin position="626"/>
        <end position="636"/>
    </location>
</feature>
<sequence length="645" mass="71074">MYAGSFLFCEPPVLAVGTEVSAKYKGAFCEARIKKVARLVKCRVAFKNAGSSVVTDDNIKGSLHVGAHIEAKHPDKNVYIDGVINKIIDASQYTVVFDDEDEATLRRTSLCLKSGKHFAESESLDHLPLTHPEHFGNPVNPRKPKRKVGGKIGRRKASKLAVKDGDNESNAGDDSRSCDNESADFDNESAGCDNDSALLDDESATGDNKSPICDNEIPGCDNGGGDRNVAFNDNTDSDGESDVTGKTSTVSKDEVVSVSERGRVKPGKQPAKQPSESDSMDQTSVTNPVNPRKYKRKVGGKVGRRKSLKVATKDENDNSGGDNGGGDRNAFDENSETEGESDVNTKTATISKEEVVNVGDRIRVKYGKGKHKKVYEAKILKEDEEADYLRKKYYVHYTGWNIRYDEWIVRNRIVEIVRDKSPKRRGGNKQKNKGVPLNVETGECSEPPAKESKDTKDTSTTVKRGRPQSGSAGKQRASAKNAIRNNGKKDSKLAKRTKTKLEPQESVEKSSTSPDRSVSEEQDSVSIKVDLNTIVETKDDENDENNISEKIEETAQKPISEDELKSNVAVDNDDKLLTCSESLDKSPPPKLFQFDESNTDCESHEDEKVTKACDKDVDEVLVKQEIVEEQSDEKSSKISKRKRKE</sequence>
<feature type="region of interest" description="Disordered" evidence="1">
    <location>
        <begin position="421"/>
        <end position="564"/>
    </location>
</feature>
<dbReference type="SUPFAM" id="SSF54160">
    <property type="entry name" value="Chromo domain-like"/>
    <property type="match status" value="1"/>
</dbReference>
<dbReference type="InterPro" id="IPR025995">
    <property type="entry name" value="Tudor-knot"/>
</dbReference>
<dbReference type="GO" id="GO:0006357">
    <property type="term" value="P:regulation of transcription by RNA polymerase II"/>
    <property type="evidence" value="ECO:0007669"/>
    <property type="project" value="TreeGrafter"/>
</dbReference>
<keyword evidence="4" id="KW-1185">Reference proteome</keyword>
<dbReference type="AlphaFoldDB" id="A0A443STP0"/>
<dbReference type="GO" id="GO:0005634">
    <property type="term" value="C:nucleus"/>
    <property type="evidence" value="ECO:0007669"/>
    <property type="project" value="TreeGrafter"/>
</dbReference>
<feature type="region of interest" description="Disordered" evidence="1">
    <location>
        <begin position="123"/>
        <end position="348"/>
    </location>
</feature>
<dbReference type="InterPro" id="IPR016197">
    <property type="entry name" value="Chromo-like_dom_sf"/>
</dbReference>
<feature type="non-terminal residue" evidence="3">
    <location>
        <position position="645"/>
    </location>
</feature>
<feature type="domain" description="Tudor-knot" evidence="2">
    <location>
        <begin position="368"/>
        <end position="413"/>
    </location>
</feature>
<feature type="region of interest" description="Disordered" evidence="1">
    <location>
        <begin position="626"/>
        <end position="645"/>
    </location>
</feature>
<feature type="compositionally biased region" description="Basic and acidic residues" evidence="1">
    <location>
        <begin position="487"/>
        <end position="508"/>
    </location>
</feature>
<dbReference type="EMBL" id="NCKV01000351">
    <property type="protein sequence ID" value="RWS30864.1"/>
    <property type="molecule type" value="Genomic_DNA"/>
</dbReference>
<name>A0A443STP0_9ACAR</name>
<evidence type="ECO:0000256" key="1">
    <source>
        <dbReference type="SAM" id="MobiDB-lite"/>
    </source>
</evidence>
<dbReference type="PANTHER" id="PTHR13964:SF27">
    <property type="entry name" value="HAT-TRICK, ISOFORM D"/>
    <property type="match status" value="1"/>
</dbReference>
<dbReference type="SUPFAM" id="SSF63748">
    <property type="entry name" value="Tudor/PWWP/MBT"/>
    <property type="match status" value="1"/>
</dbReference>
<feature type="compositionally biased region" description="Basic and acidic residues" evidence="1">
    <location>
        <begin position="251"/>
        <end position="263"/>
    </location>
</feature>
<dbReference type="Pfam" id="PF11717">
    <property type="entry name" value="Tudor-knot"/>
    <property type="match status" value="1"/>
</dbReference>
<dbReference type="GO" id="GO:0005694">
    <property type="term" value="C:chromosome"/>
    <property type="evidence" value="ECO:0007669"/>
    <property type="project" value="UniProtKB-ARBA"/>
</dbReference>
<dbReference type="PANTHER" id="PTHR13964">
    <property type="entry name" value="RBP-RELATED"/>
    <property type="match status" value="1"/>
</dbReference>
<dbReference type="GO" id="GO:0000976">
    <property type="term" value="F:transcription cis-regulatory region binding"/>
    <property type="evidence" value="ECO:0007669"/>
    <property type="project" value="TreeGrafter"/>
</dbReference>
<accession>A0A443STP0</accession>
<dbReference type="InterPro" id="IPR051232">
    <property type="entry name" value="ARID/SWI1_ChromRemod"/>
</dbReference>
<feature type="compositionally biased region" description="Basic residues" evidence="1">
    <location>
        <begin position="292"/>
        <end position="308"/>
    </location>
</feature>
<proteinExistence type="predicted"/>
<dbReference type="Proteomes" id="UP000288716">
    <property type="component" value="Unassembled WGS sequence"/>
</dbReference>
<organism evidence="3 4">
    <name type="scientific">Leptotrombidium deliense</name>
    <dbReference type="NCBI Taxonomy" id="299467"/>
    <lineage>
        <taxon>Eukaryota</taxon>
        <taxon>Metazoa</taxon>
        <taxon>Ecdysozoa</taxon>
        <taxon>Arthropoda</taxon>
        <taxon>Chelicerata</taxon>
        <taxon>Arachnida</taxon>
        <taxon>Acari</taxon>
        <taxon>Acariformes</taxon>
        <taxon>Trombidiformes</taxon>
        <taxon>Prostigmata</taxon>
        <taxon>Anystina</taxon>
        <taxon>Parasitengona</taxon>
        <taxon>Trombiculoidea</taxon>
        <taxon>Trombiculidae</taxon>
        <taxon>Leptotrombidium</taxon>
    </lineage>
</organism>
<feature type="compositionally biased region" description="Basic and acidic residues" evidence="1">
    <location>
        <begin position="448"/>
        <end position="457"/>
    </location>
</feature>
<protein>
    <recommendedName>
        <fullName evidence="2">Tudor-knot domain-containing protein</fullName>
    </recommendedName>
</protein>
<evidence type="ECO:0000313" key="3">
    <source>
        <dbReference type="EMBL" id="RWS30864.1"/>
    </source>
</evidence>